<accession>A0A844ZLR3</accession>
<dbReference type="AlphaFoldDB" id="A0A844ZLR3"/>
<dbReference type="InterPro" id="IPR001764">
    <property type="entry name" value="Glyco_hydro_3_N"/>
</dbReference>
<dbReference type="Proteomes" id="UP000435243">
    <property type="component" value="Unassembled WGS sequence"/>
</dbReference>
<dbReference type="EMBL" id="WTYY01000003">
    <property type="protein sequence ID" value="MXO88708.1"/>
    <property type="molecule type" value="Genomic_DNA"/>
</dbReference>
<dbReference type="SUPFAM" id="SSF51445">
    <property type="entry name" value="(Trans)glycosidases"/>
    <property type="match status" value="1"/>
</dbReference>
<dbReference type="PANTHER" id="PTHR30620">
    <property type="entry name" value="PERIPLASMIC BETA-GLUCOSIDASE-RELATED"/>
    <property type="match status" value="1"/>
</dbReference>
<feature type="domain" description="Glycoside hydrolase family 3 N-terminal" evidence="2">
    <location>
        <begin position="2"/>
        <end position="326"/>
    </location>
</feature>
<keyword evidence="6" id="KW-1185">Reference proteome</keyword>
<evidence type="ECO:0000313" key="6">
    <source>
        <dbReference type="Proteomes" id="UP000435243"/>
    </source>
</evidence>
<gene>
    <name evidence="5" type="ORF">GRI32_08135</name>
</gene>
<dbReference type="SUPFAM" id="SSF52279">
    <property type="entry name" value="Beta-D-glucan exohydrolase, C-terminal domain"/>
    <property type="match status" value="1"/>
</dbReference>
<dbReference type="Pfam" id="PF18559">
    <property type="entry name" value="Exop_C"/>
    <property type="match status" value="1"/>
</dbReference>
<dbReference type="Pfam" id="PF00933">
    <property type="entry name" value="Glyco_hydro_3"/>
    <property type="match status" value="1"/>
</dbReference>
<dbReference type="InterPro" id="IPR036962">
    <property type="entry name" value="Glyco_hydro_3_N_sf"/>
</dbReference>
<dbReference type="GO" id="GO:0009251">
    <property type="term" value="P:glucan catabolic process"/>
    <property type="evidence" value="ECO:0007669"/>
    <property type="project" value="TreeGrafter"/>
</dbReference>
<evidence type="ECO:0000259" key="2">
    <source>
        <dbReference type="Pfam" id="PF00933"/>
    </source>
</evidence>
<dbReference type="PANTHER" id="PTHR30620:SF77">
    <property type="entry name" value="LYSOSOMAL BETA GLUCOSIDASE-LIKE"/>
    <property type="match status" value="1"/>
</dbReference>
<dbReference type="GO" id="GO:0008422">
    <property type="term" value="F:beta-glucosidase activity"/>
    <property type="evidence" value="ECO:0007669"/>
    <property type="project" value="TreeGrafter"/>
</dbReference>
<organism evidence="5 6">
    <name type="scientific">Alteraurantiacibacter aestuarii</name>
    <dbReference type="NCBI Taxonomy" id="650004"/>
    <lineage>
        <taxon>Bacteria</taxon>
        <taxon>Pseudomonadati</taxon>
        <taxon>Pseudomonadota</taxon>
        <taxon>Alphaproteobacteria</taxon>
        <taxon>Sphingomonadales</taxon>
        <taxon>Erythrobacteraceae</taxon>
        <taxon>Alteraurantiacibacter</taxon>
    </lineage>
</organism>
<evidence type="ECO:0000259" key="3">
    <source>
        <dbReference type="Pfam" id="PF01915"/>
    </source>
</evidence>
<comment type="caution">
    <text evidence="5">The sequence shown here is derived from an EMBL/GenBank/DDBJ whole genome shotgun (WGS) entry which is preliminary data.</text>
</comment>
<dbReference type="InterPro" id="IPR002772">
    <property type="entry name" value="Glyco_hydro_3_C"/>
</dbReference>
<proteinExistence type="predicted"/>
<reference evidence="5 6" key="1">
    <citation type="submission" date="2019-12" db="EMBL/GenBank/DDBJ databases">
        <title>Genomic-based taxomic classification of the family Erythrobacteraceae.</title>
        <authorList>
            <person name="Xu L."/>
        </authorList>
    </citation>
    <scope>NUCLEOTIDE SEQUENCE [LARGE SCALE GENOMIC DNA]</scope>
    <source>
        <strain evidence="5 6">JCM 16339</strain>
    </source>
</reference>
<feature type="domain" description="ExoP galactose-binding-like" evidence="4">
    <location>
        <begin position="624"/>
        <end position="721"/>
    </location>
</feature>
<dbReference type="Gene3D" id="3.20.20.300">
    <property type="entry name" value="Glycoside hydrolase, family 3, N-terminal domain"/>
    <property type="match status" value="1"/>
</dbReference>
<dbReference type="OrthoDB" id="9781691at2"/>
<dbReference type="Gene3D" id="3.40.50.1700">
    <property type="entry name" value="Glycoside hydrolase family 3 C-terminal domain"/>
    <property type="match status" value="1"/>
</dbReference>
<dbReference type="InterPro" id="IPR017853">
    <property type="entry name" value="GH"/>
</dbReference>
<dbReference type="InterPro" id="IPR036881">
    <property type="entry name" value="Glyco_hydro_3_C_sf"/>
</dbReference>
<dbReference type="PRINTS" id="PR00133">
    <property type="entry name" value="GLHYDRLASE3"/>
</dbReference>
<protein>
    <submittedName>
        <fullName evidence="5">Glycoside hydrolase family 3 protein</fullName>
    </submittedName>
</protein>
<name>A0A844ZLR3_9SPHN</name>
<dbReference type="Pfam" id="PF01915">
    <property type="entry name" value="Glyco_hydro_3_C"/>
    <property type="match status" value="1"/>
</dbReference>
<sequence>MTLEHKIGQLIMPDISTITMEDVEQYRFGMILNGGNSGPGGDDLAAAPLWLDLADAVWEASSAPLGAEEPSIPALWATDAVHGHSNIPGATLFPHNIALGAAGDEDLMVRIGEATAAEIAATGIDWTFAPTIAVARDDRWGRTYESFSEDTDLVARLGAANIIGLQGDPASDSFLDERHVIATAKHFFADGGTNGLDQGDAAGDLDELIAVHGTPYIPAIAAGVQTVMVSFSSINGVKMHGNEPLLKGLLRDQYGFEGLTVGDWNGHGQLPGCTASNCPDALLAGLDVYMVPEDWRDLYDSLLEQARAGTIPMERIDEAVGRMLRLKMAYGLFTKPRPSERAVGGDWDIIGSPQHREIAREAVRKSLVLLENDGVLPIRSSARIVVAGAAADDVVRQSGGWTVTWQGGGELTEDNLPGATSVYDGIAAAMSEGGGEAILASDGTFTGRADAAIVVFGEQPYAEFEGDRADLAFRDEEGLGLLRRFKRAGIPTVAVFLSGRPLWVNRELAEADAFVAAWLPGSEGQGVADVLIGTADGAARHDFTGKLSFGWPSGCLAQSDLLFPLGFGGSYARPPAARNYATQCSALNATQAGRIALFDRGLAQNVTARVSAGAASSDLPRLRGTSASGTFTASGVDLDAQEDARLLSWTGPARLELVLAEGAQLPPNAAIAIEYIAAERPGSSLSLISDSGTLDITDTIELAVGKGRRRATIALACLGNKAPAILGLAADGAAEITIASLAIVPGQATHSCNGPF</sequence>
<keyword evidence="1 5" id="KW-0378">Hydrolase</keyword>
<dbReference type="InterPro" id="IPR041443">
    <property type="entry name" value="Exop_C"/>
</dbReference>
<feature type="domain" description="Glycoside hydrolase family 3 C-terminal" evidence="3">
    <location>
        <begin position="367"/>
        <end position="554"/>
    </location>
</feature>
<evidence type="ECO:0000313" key="5">
    <source>
        <dbReference type="EMBL" id="MXO88708.1"/>
    </source>
</evidence>
<dbReference type="Gene3D" id="2.60.120.430">
    <property type="entry name" value="Galactose-binding lectin"/>
    <property type="match status" value="1"/>
</dbReference>
<dbReference type="InterPro" id="IPR051915">
    <property type="entry name" value="Cellulose_Degrad_GH3"/>
</dbReference>
<evidence type="ECO:0000259" key="4">
    <source>
        <dbReference type="Pfam" id="PF18559"/>
    </source>
</evidence>
<evidence type="ECO:0000256" key="1">
    <source>
        <dbReference type="ARBA" id="ARBA00022801"/>
    </source>
</evidence>